<sequence length="702" mass="76975">MAGETTTLTRTRVSAGNRNPRYDILFEPVKIGPVTAPNRFYQVPHASGMTNALPRVRAQFRETKAEGGWGVVCTGACSIHPTSDDSPLPFAKLWDKADIQSHALMTEAVHRHGSLAGVELWHGGASVFNRTSRLAPLSPSGTPWMATHVGFMSNLRPKVMDRADILDMLRWQAEGARKARSAGFDIVYVYAGMGYLPYEFLLPEYNQRTDEYGGSVANRVRLVQQMIEVTKEAVGDTCGVALRISLEELRAKASPHAESEAHEVIDRLKDLPDLFDVKMDSSPTDCAASRFTPEGSHEPVIDFVKKVTSKPVVGVGRFTAPDAMVSQLKRGILDLIGGARPSIADPFLPRKIDEGREDEIRECIGCNICISSWHDSVPVRCTQNPTAGEEWRRGWHPERMQPKRSDDKILVVGGGPAGLECALSLARRGYAVTLADKNREFGGRLRFETKLPGLSTWRRVLDYRLGRLQTMTKVDLFLESDLTTDDILEFGCQHVVTATGSNWTTEIYTSMEVPVGRIDGPNVFTPSDLAAGRLPQGPTVVFDFDNYYMGGVVAEFLAEQGNQVSYVTPAGHASAWTIMTNELPRVHQALSRRGIGVTTLNRVTAFDGEAATLAQLFTAEETKIAARNLVIVGLRRPEDALYHALMERDLAGAGIKSVQRAGDALAPGAIVHAVHSGHRVARELDEPVSEELYKLDAPIVLG</sequence>
<accession>A0ABU0YWY4</accession>
<comment type="similarity">
    <text evidence="3">In the N-terminal section; belongs to the NADH:flavin oxidoreductase/NADH oxidase family.</text>
</comment>
<dbReference type="PANTHER" id="PTHR42917">
    <property type="entry name" value="2,4-DIENOYL-COA REDUCTASE"/>
    <property type="match status" value="1"/>
</dbReference>
<evidence type="ECO:0000256" key="8">
    <source>
        <dbReference type="ARBA" id="ARBA00023004"/>
    </source>
</evidence>
<dbReference type="Proteomes" id="UP001230156">
    <property type="component" value="Unassembled WGS sequence"/>
</dbReference>
<dbReference type="Pfam" id="PF13450">
    <property type="entry name" value="NAD_binding_8"/>
    <property type="match status" value="1"/>
</dbReference>
<dbReference type="PANTHER" id="PTHR42917:SF2">
    <property type="entry name" value="2,4-DIENOYL-COA REDUCTASE [(2E)-ENOYL-COA-PRODUCING]"/>
    <property type="match status" value="1"/>
</dbReference>
<evidence type="ECO:0000256" key="1">
    <source>
        <dbReference type="ARBA" id="ARBA00001917"/>
    </source>
</evidence>
<keyword evidence="12" id="KW-1185">Reference proteome</keyword>
<comment type="cofactor">
    <cofactor evidence="2">
        <name>[4Fe-4S] cluster</name>
        <dbReference type="ChEBI" id="CHEBI:49883"/>
    </cofactor>
</comment>
<dbReference type="SUPFAM" id="SSF51395">
    <property type="entry name" value="FMN-linked oxidoreductases"/>
    <property type="match status" value="1"/>
</dbReference>
<dbReference type="InterPro" id="IPR036188">
    <property type="entry name" value="FAD/NAD-bd_sf"/>
</dbReference>
<keyword evidence="4" id="KW-0285">Flavoprotein</keyword>
<feature type="domain" description="NADH:flavin oxidoreductase/NADH oxidase N-terminal" evidence="10">
    <location>
        <begin position="25"/>
        <end position="359"/>
    </location>
</feature>
<keyword evidence="7" id="KW-0560">Oxidoreductase</keyword>
<evidence type="ECO:0000256" key="5">
    <source>
        <dbReference type="ARBA" id="ARBA00022643"/>
    </source>
</evidence>
<reference evidence="12" key="1">
    <citation type="submission" date="2023-08" db="EMBL/GenBank/DDBJ databases">
        <title>Rhodospirillaceae gen. nov., a novel taxon isolated from the Yangtze River Yuezi River estuary sludge.</title>
        <authorList>
            <person name="Ruan L."/>
        </authorList>
    </citation>
    <scope>NUCLEOTIDE SEQUENCE [LARGE SCALE GENOMIC DNA]</scope>
    <source>
        <strain evidence="12">R-7</strain>
    </source>
</reference>
<evidence type="ECO:0000256" key="6">
    <source>
        <dbReference type="ARBA" id="ARBA00022723"/>
    </source>
</evidence>
<dbReference type="RefSeq" id="WP_379962325.1">
    <property type="nucleotide sequence ID" value="NZ_JAUYVI010000017.1"/>
</dbReference>
<evidence type="ECO:0000259" key="10">
    <source>
        <dbReference type="Pfam" id="PF00724"/>
    </source>
</evidence>
<dbReference type="Gene3D" id="3.20.20.70">
    <property type="entry name" value="Aldolase class I"/>
    <property type="match status" value="1"/>
</dbReference>
<dbReference type="InterPro" id="IPR001155">
    <property type="entry name" value="OxRdtase_FMN_N"/>
</dbReference>
<keyword evidence="9" id="KW-0411">Iron-sulfur</keyword>
<dbReference type="EMBL" id="JAUYVI010000017">
    <property type="protein sequence ID" value="MDQ7251712.1"/>
    <property type="molecule type" value="Genomic_DNA"/>
</dbReference>
<dbReference type="InterPro" id="IPR037348">
    <property type="entry name" value="TMADH/DMDH_FMN-bd"/>
</dbReference>
<dbReference type="Gene3D" id="3.40.50.720">
    <property type="entry name" value="NAD(P)-binding Rossmann-like Domain"/>
    <property type="match status" value="1"/>
</dbReference>
<organism evidence="11 12">
    <name type="scientific">Dongia sedimenti</name>
    <dbReference type="NCBI Taxonomy" id="3064282"/>
    <lineage>
        <taxon>Bacteria</taxon>
        <taxon>Pseudomonadati</taxon>
        <taxon>Pseudomonadota</taxon>
        <taxon>Alphaproteobacteria</taxon>
        <taxon>Rhodospirillales</taxon>
        <taxon>Dongiaceae</taxon>
        <taxon>Dongia</taxon>
    </lineage>
</organism>
<dbReference type="InterPro" id="IPR051793">
    <property type="entry name" value="NADH:flavin_oxidoreductase"/>
</dbReference>
<dbReference type="CDD" id="cd02929">
    <property type="entry name" value="TMADH_HD_FMN"/>
    <property type="match status" value="1"/>
</dbReference>
<keyword evidence="5" id="KW-0288">FMN</keyword>
<protein>
    <submittedName>
        <fullName evidence="11">FAD-dependent oxidoreductase</fullName>
    </submittedName>
</protein>
<name>A0ABU0YWY4_9PROT</name>
<comment type="caution">
    <text evidence="11">The sequence shown here is derived from an EMBL/GenBank/DDBJ whole genome shotgun (WGS) entry which is preliminary data.</text>
</comment>
<keyword evidence="6" id="KW-0479">Metal-binding</keyword>
<dbReference type="Pfam" id="PF00724">
    <property type="entry name" value="Oxidored_FMN"/>
    <property type="match status" value="1"/>
</dbReference>
<dbReference type="SUPFAM" id="SSF51971">
    <property type="entry name" value="Nucleotide-binding domain"/>
    <property type="match status" value="1"/>
</dbReference>
<comment type="cofactor">
    <cofactor evidence="1">
        <name>FMN</name>
        <dbReference type="ChEBI" id="CHEBI:58210"/>
    </cofactor>
</comment>
<evidence type="ECO:0000256" key="9">
    <source>
        <dbReference type="ARBA" id="ARBA00023014"/>
    </source>
</evidence>
<dbReference type="Gene3D" id="3.50.50.60">
    <property type="entry name" value="FAD/NAD(P)-binding domain"/>
    <property type="match status" value="1"/>
</dbReference>
<evidence type="ECO:0000256" key="7">
    <source>
        <dbReference type="ARBA" id="ARBA00023002"/>
    </source>
</evidence>
<evidence type="ECO:0000256" key="2">
    <source>
        <dbReference type="ARBA" id="ARBA00001966"/>
    </source>
</evidence>
<keyword evidence="8" id="KW-0408">Iron</keyword>
<evidence type="ECO:0000313" key="11">
    <source>
        <dbReference type="EMBL" id="MDQ7251712.1"/>
    </source>
</evidence>
<proteinExistence type="inferred from homology"/>
<gene>
    <name evidence="11" type="ORF">Q8A70_28755</name>
</gene>
<dbReference type="PRINTS" id="PR00419">
    <property type="entry name" value="ADXRDTASE"/>
</dbReference>
<dbReference type="InterPro" id="IPR013785">
    <property type="entry name" value="Aldolase_TIM"/>
</dbReference>
<evidence type="ECO:0000313" key="12">
    <source>
        <dbReference type="Proteomes" id="UP001230156"/>
    </source>
</evidence>
<evidence type="ECO:0000256" key="4">
    <source>
        <dbReference type="ARBA" id="ARBA00022630"/>
    </source>
</evidence>
<evidence type="ECO:0000256" key="3">
    <source>
        <dbReference type="ARBA" id="ARBA00011048"/>
    </source>
</evidence>